<dbReference type="Proteomes" id="UP000035680">
    <property type="component" value="Unassembled WGS sequence"/>
</dbReference>
<proteinExistence type="predicted"/>
<sequence>MTSLGPKKQGCVRIHFLSNVLKGCHNNNYLFNGLSFQFVNDNETLILVNMVPSKLYSTLKVIFQRNFGIKKKKVGGDDEEGIKIFINKIMLNIGEA</sequence>
<reference evidence="2" key="2">
    <citation type="submission" date="2015-08" db="UniProtKB">
        <authorList>
            <consortium name="WormBaseParasite"/>
        </authorList>
    </citation>
    <scope>IDENTIFICATION</scope>
</reference>
<dbReference type="WBParaSite" id="SVE_0227100.1">
    <property type="protein sequence ID" value="SVE_0227100.1"/>
    <property type="gene ID" value="SVE_0227100"/>
</dbReference>
<keyword evidence="1" id="KW-1185">Reference proteome</keyword>
<accession>A0A0K0F0F7</accession>
<name>A0A0K0F0F7_STRVS</name>
<dbReference type="AlphaFoldDB" id="A0A0K0F0F7"/>
<protein>
    <submittedName>
        <fullName evidence="2">Uncharacterized protein</fullName>
    </submittedName>
</protein>
<evidence type="ECO:0000313" key="1">
    <source>
        <dbReference type="Proteomes" id="UP000035680"/>
    </source>
</evidence>
<evidence type="ECO:0000313" key="2">
    <source>
        <dbReference type="WBParaSite" id="SVE_0227100.1"/>
    </source>
</evidence>
<organism evidence="1 2">
    <name type="scientific">Strongyloides venezuelensis</name>
    <name type="common">Threadworm</name>
    <dbReference type="NCBI Taxonomy" id="75913"/>
    <lineage>
        <taxon>Eukaryota</taxon>
        <taxon>Metazoa</taxon>
        <taxon>Ecdysozoa</taxon>
        <taxon>Nematoda</taxon>
        <taxon>Chromadorea</taxon>
        <taxon>Rhabditida</taxon>
        <taxon>Tylenchina</taxon>
        <taxon>Panagrolaimomorpha</taxon>
        <taxon>Strongyloidoidea</taxon>
        <taxon>Strongyloididae</taxon>
        <taxon>Strongyloides</taxon>
    </lineage>
</organism>
<reference evidence="1" key="1">
    <citation type="submission" date="2014-07" db="EMBL/GenBank/DDBJ databases">
        <authorList>
            <person name="Martin A.A"/>
            <person name="De Silva N."/>
        </authorList>
    </citation>
    <scope>NUCLEOTIDE SEQUENCE</scope>
</reference>